<accession>A0A285T8A3</accession>
<evidence type="ECO:0000313" key="1">
    <source>
        <dbReference type="EMBL" id="SOC17732.1"/>
    </source>
</evidence>
<name>A0A285T8A3_9FIRM</name>
<dbReference type="Gene3D" id="3.60.15.10">
    <property type="entry name" value="Ribonuclease Z/Hydroxyacylglutathione hydrolase-like"/>
    <property type="match status" value="1"/>
</dbReference>
<organism evidence="1 2">
    <name type="scientific">Pseudobutyrivibrio ruminis DSM 9787</name>
    <dbReference type="NCBI Taxonomy" id="1123011"/>
    <lineage>
        <taxon>Bacteria</taxon>
        <taxon>Bacillati</taxon>
        <taxon>Bacillota</taxon>
        <taxon>Clostridia</taxon>
        <taxon>Lachnospirales</taxon>
        <taxon>Lachnospiraceae</taxon>
        <taxon>Pseudobutyrivibrio</taxon>
    </lineage>
</organism>
<dbReference type="InterPro" id="IPR036866">
    <property type="entry name" value="RibonucZ/Hydroxyglut_hydro"/>
</dbReference>
<proteinExistence type="predicted"/>
<protein>
    <submittedName>
        <fullName evidence="1">L-ascorbate metabolism protein UlaG, beta-lactamase superfamily</fullName>
    </submittedName>
</protein>
<dbReference type="EMBL" id="OBMR01000016">
    <property type="protein sequence ID" value="SOC17732.1"/>
    <property type="molecule type" value="Genomic_DNA"/>
</dbReference>
<dbReference type="AlphaFoldDB" id="A0A285T8A3"/>
<dbReference type="RefSeq" id="WP_097077265.1">
    <property type="nucleotide sequence ID" value="NZ_OBMR01000016.1"/>
</dbReference>
<dbReference type="InterPro" id="IPR050114">
    <property type="entry name" value="UPF0173_UPF0282_UlaG_hydrolase"/>
</dbReference>
<gene>
    <name evidence="1" type="ORF">SAMN02910411_0507</name>
</gene>
<sequence length="215" mass="23631">MESLLERITVNTQNSVRIASNIGIIYIDPLEINEASHDADFILITHDHYDHFSVDDISKLAKDDTILVVPEKMASSAKNLSIQLGNIETVLPKNQFVFSGLKLETIPAYNIIKPFHPKSAGWVGYVLEIDGKRIYIAGDTDATKEAKEVDCDIAIIPIGGTYTMDSKKAAEYINELKPEVVIPVHYGSIVGSANDATIFKDKVNPTISVAIKLAF</sequence>
<dbReference type="PANTHER" id="PTHR43546:SF8">
    <property type="entry name" value="METALLO-BETA-LACTAMASE DOMAIN-CONTAINING PROTEIN"/>
    <property type="match status" value="1"/>
</dbReference>
<dbReference type="PANTHER" id="PTHR43546">
    <property type="entry name" value="UPF0173 METAL-DEPENDENT HYDROLASE MJ1163-RELATED"/>
    <property type="match status" value="1"/>
</dbReference>
<dbReference type="Pfam" id="PF13483">
    <property type="entry name" value="Lactamase_B_3"/>
    <property type="match status" value="1"/>
</dbReference>
<evidence type="ECO:0000313" key="2">
    <source>
        <dbReference type="Proteomes" id="UP000219563"/>
    </source>
</evidence>
<dbReference type="Proteomes" id="UP000219563">
    <property type="component" value="Unassembled WGS sequence"/>
</dbReference>
<dbReference type="SUPFAM" id="SSF56281">
    <property type="entry name" value="Metallo-hydrolase/oxidoreductase"/>
    <property type="match status" value="1"/>
</dbReference>
<reference evidence="1 2" key="1">
    <citation type="submission" date="2017-08" db="EMBL/GenBank/DDBJ databases">
        <authorList>
            <person name="de Groot N.N."/>
        </authorList>
    </citation>
    <scope>NUCLEOTIDE SEQUENCE [LARGE SCALE GENOMIC DNA]</scope>
    <source>
        <strain evidence="1 2">DSM 9787</strain>
    </source>
</reference>